<sequence length="124" mass="13473">MSLLKRNQLLKTTAGKRDIPAESIHLITIRFAESLTKHLMSQVPTDVLTIISRSKASTRPARSVGVESISLETKEDVATLLVEGEAGTVGDVTPFSLTSASAQSTIRDNIAILQKVQTHFFLLL</sequence>
<evidence type="ECO:0000313" key="2">
    <source>
        <dbReference type="Proteomes" id="UP001196413"/>
    </source>
</evidence>
<accession>A0AAD5QIK8</accession>
<proteinExistence type="predicted"/>
<name>A0AAD5QIK8_PARTN</name>
<reference evidence="1" key="1">
    <citation type="submission" date="2021-06" db="EMBL/GenBank/DDBJ databases">
        <title>Parelaphostrongylus tenuis whole genome reference sequence.</title>
        <authorList>
            <person name="Garwood T.J."/>
            <person name="Larsen P.A."/>
            <person name="Fountain-Jones N.M."/>
            <person name="Garbe J.R."/>
            <person name="Macchietto M.G."/>
            <person name="Kania S.A."/>
            <person name="Gerhold R.W."/>
            <person name="Richards J.E."/>
            <person name="Wolf T.M."/>
        </authorList>
    </citation>
    <scope>NUCLEOTIDE SEQUENCE</scope>
    <source>
        <strain evidence="1">MNPRO001-30</strain>
        <tissue evidence="1">Meninges</tissue>
    </source>
</reference>
<evidence type="ECO:0000313" key="1">
    <source>
        <dbReference type="EMBL" id="KAJ1351972.1"/>
    </source>
</evidence>
<gene>
    <name evidence="1" type="ORF">KIN20_008154</name>
</gene>
<comment type="caution">
    <text evidence="1">The sequence shown here is derived from an EMBL/GenBank/DDBJ whole genome shotgun (WGS) entry which is preliminary data.</text>
</comment>
<dbReference type="AlphaFoldDB" id="A0AAD5QIK8"/>
<protein>
    <submittedName>
        <fullName evidence="1">Uncharacterized protein</fullName>
    </submittedName>
</protein>
<keyword evidence="2" id="KW-1185">Reference proteome</keyword>
<dbReference type="EMBL" id="JAHQIW010001271">
    <property type="protein sequence ID" value="KAJ1351972.1"/>
    <property type="molecule type" value="Genomic_DNA"/>
</dbReference>
<dbReference type="Proteomes" id="UP001196413">
    <property type="component" value="Unassembled WGS sequence"/>
</dbReference>
<organism evidence="1 2">
    <name type="scientific">Parelaphostrongylus tenuis</name>
    <name type="common">Meningeal worm</name>
    <dbReference type="NCBI Taxonomy" id="148309"/>
    <lineage>
        <taxon>Eukaryota</taxon>
        <taxon>Metazoa</taxon>
        <taxon>Ecdysozoa</taxon>
        <taxon>Nematoda</taxon>
        <taxon>Chromadorea</taxon>
        <taxon>Rhabditida</taxon>
        <taxon>Rhabditina</taxon>
        <taxon>Rhabditomorpha</taxon>
        <taxon>Strongyloidea</taxon>
        <taxon>Metastrongylidae</taxon>
        <taxon>Parelaphostrongylus</taxon>
    </lineage>
</organism>